<keyword evidence="4" id="KW-1185">Reference proteome</keyword>
<protein>
    <recommendedName>
        <fullName evidence="2">CN hydrolase domain-containing protein</fullName>
    </recommendedName>
</protein>
<name>A0AAJ8LEU9_9TREE</name>
<dbReference type="GO" id="GO:0016811">
    <property type="term" value="F:hydrolase activity, acting on carbon-nitrogen (but not peptide) bonds, in linear amides"/>
    <property type="evidence" value="ECO:0007669"/>
    <property type="project" value="InterPro"/>
</dbReference>
<dbReference type="PROSITE" id="PS01227">
    <property type="entry name" value="UPF0012"/>
    <property type="match status" value="1"/>
</dbReference>
<dbReference type="Proteomes" id="UP000322225">
    <property type="component" value="Chromosome 1"/>
</dbReference>
<reference evidence="3" key="2">
    <citation type="submission" date="2024-01" db="EMBL/GenBank/DDBJ databases">
        <title>Comparative genomics of Cryptococcus and Kwoniella reveals pathogenesis evolution and contrasting modes of karyotype evolution via chromosome fusion or intercentromeric recombination.</title>
        <authorList>
            <person name="Coelho M.A."/>
            <person name="David-Palma M."/>
            <person name="Shea T."/>
            <person name="Bowers K."/>
            <person name="McGinley-Smith S."/>
            <person name="Mohammad A.W."/>
            <person name="Gnirke A."/>
            <person name="Yurkov A.M."/>
            <person name="Nowrousian M."/>
            <person name="Sun S."/>
            <person name="Cuomo C.A."/>
            <person name="Heitman J."/>
        </authorList>
    </citation>
    <scope>NUCLEOTIDE SEQUENCE</scope>
    <source>
        <strain evidence="3">CBS 12478</strain>
    </source>
</reference>
<dbReference type="EMBL" id="CP144051">
    <property type="protein sequence ID" value="WWD16095.1"/>
    <property type="molecule type" value="Genomic_DNA"/>
</dbReference>
<dbReference type="RefSeq" id="XP_031857241.2">
    <property type="nucleotide sequence ID" value="XM_032008479.2"/>
</dbReference>
<dbReference type="PANTHER" id="PTHR23088:SF27">
    <property type="entry name" value="DEAMINATED GLUTATHIONE AMIDASE"/>
    <property type="match status" value="1"/>
</dbReference>
<feature type="domain" description="CN hydrolase" evidence="2">
    <location>
        <begin position="29"/>
        <end position="307"/>
    </location>
</feature>
<reference evidence="3" key="1">
    <citation type="submission" date="2017-08" db="EMBL/GenBank/DDBJ databases">
        <authorList>
            <person name="Cuomo C."/>
            <person name="Billmyre B."/>
            <person name="Heitman J."/>
        </authorList>
    </citation>
    <scope>NUCLEOTIDE SEQUENCE</scope>
    <source>
        <strain evidence="3">CBS 12478</strain>
    </source>
</reference>
<dbReference type="AlphaFoldDB" id="A0AAJ8LEU9"/>
<dbReference type="KEGG" id="ksn:43592651"/>
<dbReference type="CDD" id="cd07572">
    <property type="entry name" value="nit"/>
    <property type="match status" value="1"/>
</dbReference>
<organism evidence="3 4">
    <name type="scientific">Kwoniella shandongensis</name>
    <dbReference type="NCBI Taxonomy" id="1734106"/>
    <lineage>
        <taxon>Eukaryota</taxon>
        <taxon>Fungi</taxon>
        <taxon>Dikarya</taxon>
        <taxon>Basidiomycota</taxon>
        <taxon>Agaricomycotina</taxon>
        <taxon>Tremellomycetes</taxon>
        <taxon>Tremellales</taxon>
        <taxon>Cryptococcaceae</taxon>
        <taxon>Kwoniella</taxon>
    </lineage>
</organism>
<dbReference type="PANTHER" id="PTHR23088">
    <property type="entry name" value="NITRILASE-RELATED"/>
    <property type="match status" value="1"/>
</dbReference>
<gene>
    <name evidence="3" type="ORF">CI109_100520</name>
</gene>
<dbReference type="Gene3D" id="3.60.110.10">
    <property type="entry name" value="Carbon-nitrogen hydrolase"/>
    <property type="match status" value="1"/>
</dbReference>
<evidence type="ECO:0000313" key="4">
    <source>
        <dbReference type="Proteomes" id="UP000322225"/>
    </source>
</evidence>
<dbReference type="InterPro" id="IPR001110">
    <property type="entry name" value="UPF0012_CS"/>
</dbReference>
<sequence>MLSTLRATIRPVFRPISLRTSSIMTATKPTTTVAVLQIRSTGDPVHNLDISKKLIRKAVDAGAKALFLPEASDFIHPSASESRKLSPPLPSHPYTLGLQALAKELGVVISVGVHEGPSDEEGEKERIYNTHVLIGDKGDLLGVYRKLHLFDVELTKAAAEDGTIPPPQRVGESDRIIPGKEIVPPIHVDGVGNIGLEICYDIRFPELSLILTRLGADVLLFPSAFTVKTGRDHWPTLLRGQAILNQTYVIASAQYGAHNEGRTSWGESLAFDPWGKQLGRLRSVDDTPPGKDEEVEKIYEDSGEFFLFEIGEEAVKATRSQIPVAIQKRSDVYGVVGENVGK</sequence>
<evidence type="ECO:0000259" key="2">
    <source>
        <dbReference type="PROSITE" id="PS50263"/>
    </source>
</evidence>
<keyword evidence="1" id="KW-0378">Hydrolase</keyword>
<dbReference type="SUPFAM" id="SSF56317">
    <property type="entry name" value="Carbon-nitrogen hydrolase"/>
    <property type="match status" value="1"/>
</dbReference>
<proteinExistence type="predicted"/>
<accession>A0AAJ8LEU9</accession>
<dbReference type="Pfam" id="PF00795">
    <property type="entry name" value="CN_hydrolase"/>
    <property type="match status" value="1"/>
</dbReference>
<dbReference type="GeneID" id="43592651"/>
<dbReference type="InterPro" id="IPR045254">
    <property type="entry name" value="Nit1/2_C-N_Hydrolase"/>
</dbReference>
<evidence type="ECO:0000256" key="1">
    <source>
        <dbReference type="ARBA" id="ARBA00022801"/>
    </source>
</evidence>
<evidence type="ECO:0000313" key="3">
    <source>
        <dbReference type="EMBL" id="WWD16095.1"/>
    </source>
</evidence>
<dbReference type="InterPro" id="IPR036526">
    <property type="entry name" value="C-N_Hydrolase_sf"/>
</dbReference>
<dbReference type="PROSITE" id="PS50263">
    <property type="entry name" value="CN_HYDROLASE"/>
    <property type="match status" value="1"/>
</dbReference>
<dbReference type="InterPro" id="IPR003010">
    <property type="entry name" value="C-N_Hydrolase"/>
</dbReference>